<sequence>MGDAGHSGARSVLEGTFALLAAMERLGQAGVTRLAAESGLPKATAHRLLQQLADLGAVERQQQGQYRMGPRMFRLGQAWQPYPGLGAAARAPLRRLASATGATVTVAVLSEGRTLIAHASPGELDERMPVRAGAVFPWATAAGKLLVAEARPNGLFGPLPSGWRWEAAAIQERGIAFDRQELMEGVSCVAAPVHGARGRPVAAVCALVDPDGPLERFSEAVRQAGCAVSAGLRAARSAERNRA</sequence>
<dbReference type="PROSITE" id="PS51078">
    <property type="entry name" value="ICLR_ED"/>
    <property type="match status" value="1"/>
</dbReference>
<dbReference type="EMBL" id="JBHSIZ010000009">
    <property type="protein sequence ID" value="MFC4956677.1"/>
    <property type="molecule type" value="Genomic_DNA"/>
</dbReference>
<keyword evidence="2" id="KW-0238">DNA-binding</keyword>
<dbReference type="Pfam" id="PF01614">
    <property type="entry name" value="IclR_C"/>
    <property type="match status" value="1"/>
</dbReference>
<evidence type="ECO:0000256" key="2">
    <source>
        <dbReference type="ARBA" id="ARBA00023125"/>
    </source>
</evidence>
<evidence type="ECO:0000313" key="7">
    <source>
        <dbReference type="Proteomes" id="UP001595834"/>
    </source>
</evidence>
<dbReference type="InterPro" id="IPR036388">
    <property type="entry name" value="WH-like_DNA-bd_sf"/>
</dbReference>
<feature type="domain" description="IclR-ED" evidence="5">
    <location>
        <begin position="71"/>
        <end position="234"/>
    </location>
</feature>
<dbReference type="PROSITE" id="PS51077">
    <property type="entry name" value="HTH_ICLR"/>
    <property type="match status" value="1"/>
</dbReference>
<dbReference type="InterPro" id="IPR050707">
    <property type="entry name" value="HTH_MetabolicPath_Reg"/>
</dbReference>
<protein>
    <submittedName>
        <fullName evidence="6">IclR family transcriptional regulator</fullName>
    </submittedName>
</protein>
<reference evidence="7" key="1">
    <citation type="journal article" date="2019" name="Int. J. Syst. Evol. Microbiol.">
        <title>The Global Catalogue of Microorganisms (GCM) 10K type strain sequencing project: providing services to taxonomists for standard genome sequencing and annotation.</title>
        <authorList>
            <consortium name="The Broad Institute Genomics Platform"/>
            <consortium name="The Broad Institute Genome Sequencing Center for Infectious Disease"/>
            <person name="Wu L."/>
            <person name="Ma J."/>
        </authorList>
    </citation>
    <scope>NUCLEOTIDE SEQUENCE [LARGE SCALE GENOMIC DNA]</scope>
    <source>
        <strain evidence="7">CCM 7224</strain>
    </source>
</reference>
<evidence type="ECO:0000256" key="3">
    <source>
        <dbReference type="ARBA" id="ARBA00023163"/>
    </source>
</evidence>
<dbReference type="SUPFAM" id="SSF46785">
    <property type="entry name" value="Winged helix' DNA-binding domain"/>
    <property type="match status" value="1"/>
</dbReference>
<evidence type="ECO:0000259" key="4">
    <source>
        <dbReference type="PROSITE" id="PS51077"/>
    </source>
</evidence>
<organism evidence="6 7">
    <name type="scientific">Streptomyces mauvecolor</name>
    <dbReference type="NCBI Taxonomy" id="58345"/>
    <lineage>
        <taxon>Bacteria</taxon>
        <taxon>Bacillati</taxon>
        <taxon>Actinomycetota</taxon>
        <taxon>Actinomycetes</taxon>
        <taxon>Kitasatosporales</taxon>
        <taxon>Streptomycetaceae</taxon>
        <taxon>Streptomyces</taxon>
    </lineage>
</organism>
<proteinExistence type="predicted"/>
<dbReference type="SMART" id="SM00346">
    <property type="entry name" value="HTH_ICLR"/>
    <property type="match status" value="1"/>
</dbReference>
<dbReference type="InterPro" id="IPR036390">
    <property type="entry name" value="WH_DNA-bd_sf"/>
</dbReference>
<dbReference type="SUPFAM" id="SSF55781">
    <property type="entry name" value="GAF domain-like"/>
    <property type="match status" value="1"/>
</dbReference>
<feature type="domain" description="HTH iclR-type" evidence="4">
    <location>
        <begin position="10"/>
        <end position="70"/>
    </location>
</feature>
<keyword evidence="3" id="KW-0804">Transcription</keyword>
<name>A0ABV9UJS3_9ACTN</name>
<keyword evidence="1" id="KW-0805">Transcription regulation</keyword>
<dbReference type="InterPro" id="IPR029016">
    <property type="entry name" value="GAF-like_dom_sf"/>
</dbReference>
<evidence type="ECO:0000256" key="1">
    <source>
        <dbReference type="ARBA" id="ARBA00023015"/>
    </source>
</evidence>
<dbReference type="Proteomes" id="UP001595834">
    <property type="component" value="Unassembled WGS sequence"/>
</dbReference>
<dbReference type="PANTHER" id="PTHR30136:SF24">
    <property type="entry name" value="HTH-TYPE TRANSCRIPTIONAL REPRESSOR ALLR"/>
    <property type="match status" value="1"/>
</dbReference>
<gene>
    <name evidence="6" type="ORF">ACFPFX_10230</name>
</gene>
<evidence type="ECO:0000313" key="6">
    <source>
        <dbReference type="EMBL" id="MFC4956677.1"/>
    </source>
</evidence>
<dbReference type="PANTHER" id="PTHR30136">
    <property type="entry name" value="HELIX-TURN-HELIX TRANSCRIPTIONAL REGULATOR, ICLR FAMILY"/>
    <property type="match status" value="1"/>
</dbReference>
<dbReference type="Pfam" id="PF09339">
    <property type="entry name" value="HTH_IclR"/>
    <property type="match status" value="1"/>
</dbReference>
<accession>A0ABV9UJS3</accession>
<keyword evidence="7" id="KW-1185">Reference proteome</keyword>
<dbReference type="Gene3D" id="3.30.450.40">
    <property type="match status" value="2"/>
</dbReference>
<comment type="caution">
    <text evidence="6">The sequence shown here is derived from an EMBL/GenBank/DDBJ whole genome shotgun (WGS) entry which is preliminary data.</text>
</comment>
<dbReference type="RefSeq" id="WP_344380055.1">
    <property type="nucleotide sequence ID" value="NZ_BAAASQ010000034.1"/>
</dbReference>
<evidence type="ECO:0000259" key="5">
    <source>
        <dbReference type="PROSITE" id="PS51078"/>
    </source>
</evidence>
<dbReference type="InterPro" id="IPR005471">
    <property type="entry name" value="Tscrpt_reg_IclR_N"/>
</dbReference>
<dbReference type="Gene3D" id="1.10.10.10">
    <property type="entry name" value="Winged helix-like DNA-binding domain superfamily/Winged helix DNA-binding domain"/>
    <property type="match status" value="1"/>
</dbReference>
<dbReference type="InterPro" id="IPR014757">
    <property type="entry name" value="Tscrpt_reg_IclR_C"/>
</dbReference>